<proteinExistence type="predicted"/>
<dbReference type="Proteomes" id="UP000007391">
    <property type="component" value="Chromosome"/>
</dbReference>
<reference evidence="1 2" key="2">
    <citation type="journal article" date="2014" name="Extremophiles">
        <title>Analysis of the complete genome of Fervidococcus fontis confirms the distinct phylogenetic position of the order Fervidicoccales and suggests its environmental function.</title>
        <authorList>
            <person name="Lebedinsky A.V."/>
            <person name="Mardanov A.V."/>
            <person name="Kublanov I.V."/>
            <person name="Gumerov V.M."/>
            <person name="Beletsky A.V."/>
            <person name="Perevalova A.A."/>
            <person name="Bidzhieva S.Kh."/>
            <person name="Bonch-Osmolovskaya E.A."/>
            <person name="Skryabin K.G."/>
            <person name="Ravin N.V."/>
        </authorList>
    </citation>
    <scope>NUCLEOTIDE SEQUENCE [LARGE SCALE GENOMIC DNA]</scope>
    <source>
        <strain evidence="2">DSM 19380 / VKM B-2539 / Kam940</strain>
    </source>
</reference>
<gene>
    <name evidence="1" type="ordered locus">FFONT_1380</name>
</gene>
<name>I0A311_FERFK</name>
<keyword evidence="2" id="KW-1185">Reference proteome</keyword>
<evidence type="ECO:0000313" key="2">
    <source>
        <dbReference type="Proteomes" id="UP000007391"/>
    </source>
</evidence>
<dbReference type="InterPro" id="IPR018693">
    <property type="entry name" value="DUF2192"/>
</dbReference>
<evidence type="ECO:0000313" key="1">
    <source>
        <dbReference type="EMBL" id="AFH43368.1"/>
    </source>
</evidence>
<dbReference type="KEGG" id="ffo:FFONT_1380"/>
<evidence type="ECO:0008006" key="3">
    <source>
        <dbReference type="Google" id="ProtNLM"/>
    </source>
</evidence>
<organism evidence="1 2">
    <name type="scientific">Fervidicoccus fontis (strain DSM 19380 / JCM 18336 / VKM B-2539 / Kam940)</name>
    <dbReference type="NCBI Taxonomy" id="1163730"/>
    <lineage>
        <taxon>Archaea</taxon>
        <taxon>Thermoproteota</taxon>
        <taxon>Thermoprotei</taxon>
        <taxon>Fervidicoccales</taxon>
        <taxon>Fervidicoccaceae</taxon>
        <taxon>Fervidicoccus</taxon>
    </lineage>
</organism>
<dbReference type="STRING" id="1163730.FFONT_1380"/>
<dbReference type="AlphaFoldDB" id="I0A311"/>
<reference evidence="2" key="1">
    <citation type="submission" date="2012-03" db="EMBL/GenBank/DDBJ databases">
        <title>Fervidicoccus fontis complete genome analysis confirms its distinct phylogenetic position and predicts its environmental function.</title>
        <authorList>
            <person name="Lebedinsky A.V."/>
            <person name="Mardanov A.V."/>
            <person name="Gumerov V.M."/>
            <person name="Beletsky A.V."/>
            <person name="Kublanov I.V."/>
            <person name="Perevalova A.A."/>
            <person name="Bonch-Osmolovskaya E.A."/>
            <person name="Ravin N.V."/>
            <person name="Skryabin K.G."/>
        </authorList>
    </citation>
    <scope>NUCLEOTIDE SEQUENCE [LARGE SCALE GENOMIC DNA]</scope>
    <source>
        <strain evidence="2">DSM 19380 / VKM B-2539 / Kam940</strain>
    </source>
</reference>
<dbReference type="InParanoid" id="I0A311"/>
<dbReference type="HOGENOM" id="CLU_093718_0_0_2"/>
<dbReference type="eggNOG" id="arCOG04166">
    <property type="taxonomic scope" value="Archaea"/>
</dbReference>
<sequence>MNQILEKGKKVYRKKVSVAIDVLSEALERGEISREEMAELLRKKYRENKISPFRGIALPSDIYDKELATLYVIGKYGMGVMYDYPEFFESVFSKEMEYERAIEVLSSDASDEEKRKIVSGIFGGIPSSNDVARMLRIAFTKVIFGFAEEKELLDLFSAIKRALPECEKDVSNFARFYIGFKIAEKITIGEIKSRVEKEATKQAMNLSVNLGMNMPDDKYIYVIARKVFKVPEEILERVLSVKERGGKGEERNEAHEEDSE</sequence>
<dbReference type="Pfam" id="PF09958">
    <property type="entry name" value="DUF2192"/>
    <property type="match status" value="1"/>
</dbReference>
<protein>
    <recommendedName>
        <fullName evidence="3">DUF2192 domain-containing protein</fullName>
    </recommendedName>
</protein>
<dbReference type="EMBL" id="CP003423">
    <property type="protein sequence ID" value="AFH43368.1"/>
    <property type="molecule type" value="Genomic_DNA"/>
</dbReference>
<accession>I0A311</accession>